<dbReference type="GO" id="GO:0005634">
    <property type="term" value="C:nucleus"/>
    <property type="evidence" value="ECO:0007669"/>
    <property type="project" value="UniProtKB-SubCell"/>
</dbReference>
<evidence type="ECO:0000256" key="2">
    <source>
        <dbReference type="ARBA" id="ARBA00007879"/>
    </source>
</evidence>
<dbReference type="InterPro" id="IPR005123">
    <property type="entry name" value="Oxoglu/Fe-dep_dioxygenase_dom"/>
</dbReference>
<dbReference type="Pfam" id="PF13532">
    <property type="entry name" value="2OG-FeII_Oxy_2"/>
    <property type="match status" value="1"/>
</dbReference>
<evidence type="ECO:0000256" key="5">
    <source>
        <dbReference type="ARBA" id="ARBA00023002"/>
    </source>
</evidence>
<evidence type="ECO:0000256" key="3">
    <source>
        <dbReference type="ARBA" id="ARBA00022723"/>
    </source>
</evidence>
<evidence type="ECO:0000313" key="10">
    <source>
        <dbReference type="Proteomes" id="UP001201262"/>
    </source>
</evidence>
<dbReference type="GO" id="GO:0051213">
    <property type="term" value="F:dioxygenase activity"/>
    <property type="evidence" value="ECO:0007669"/>
    <property type="project" value="UniProtKB-KW"/>
</dbReference>
<keyword evidence="7" id="KW-0539">Nucleus</keyword>
<keyword evidence="10" id="KW-1185">Reference proteome</keyword>
<dbReference type="Proteomes" id="UP001201262">
    <property type="component" value="Unassembled WGS sequence"/>
</dbReference>
<organism evidence="9 10">
    <name type="scientific">Talaromyces proteolyticus</name>
    <dbReference type="NCBI Taxonomy" id="1131652"/>
    <lineage>
        <taxon>Eukaryota</taxon>
        <taxon>Fungi</taxon>
        <taxon>Dikarya</taxon>
        <taxon>Ascomycota</taxon>
        <taxon>Pezizomycotina</taxon>
        <taxon>Eurotiomycetes</taxon>
        <taxon>Eurotiomycetidae</taxon>
        <taxon>Eurotiales</taxon>
        <taxon>Trichocomaceae</taxon>
        <taxon>Talaromyces</taxon>
        <taxon>Talaromyces sect. Bacilispori</taxon>
    </lineage>
</organism>
<gene>
    <name evidence="9" type="ORF">BGW36DRAFT_303040</name>
</gene>
<feature type="domain" description="Fe2OG dioxygenase" evidence="8">
    <location>
        <begin position="95"/>
        <end position="224"/>
    </location>
</feature>
<dbReference type="EMBL" id="JAJTJA010000010">
    <property type="protein sequence ID" value="KAH8692858.1"/>
    <property type="molecule type" value="Genomic_DNA"/>
</dbReference>
<sequence length="240" mass="26933">MSALEAARIARLSDSAYYIPDFITEDEESKLLQKINSVPPPRWTQLSHRRLQTWPSTLSKSNTLLSAPLPAWLQDPIIHPRLEALGCFADSPHQGPNHVLINEYQPGQGIMPHEDGPAYYPLVVTVSIGAPIVLDIYEKSGGGEESGCLDRTPRFRVLQEPRSLLITTAGLYTQYLHGIEERLRDEELGREGICNWELLGNAKVYSAGFYDRKTRISLTYRDVLKVAKVGNSMRFLTAGR</sequence>
<comment type="similarity">
    <text evidence="2">Belongs to the alkB family.</text>
</comment>
<dbReference type="PANTHER" id="PTHR46030:SF1">
    <property type="entry name" value="ALPHA-KETOGLUTARATE-DEPENDENT DIOXYGENASE ALKB HOMOLOG 6"/>
    <property type="match status" value="1"/>
</dbReference>
<keyword evidence="3" id="KW-0479">Metal-binding</keyword>
<evidence type="ECO:0000256" key="7">
    <source>
        <dbReference type="ARBA" id="ARBA00023242"/>
    </source>
</evidence>
<keyword evidence="5" id="KW-0560">Oxidoreductase</keyword>
<comment type="caution">
    <text evidence="9">The sequence shown here is derived from an EMBL/GenBank/DDBJ whole genome shotgun (WGS) entry which is preliminary data.</text>
</comment>
<proteinExistence type="inferred from homology"/>
<name>A0AAD4KI88_9EURO</name>
<reference evidence="9" key="1">
    <citation type="submission" date="2021-12" db="EMBL/GenBank/DDBJ databases">
        <title>Convergent genome expansion in fungi linked to evolution of root-endophyte symbiosis.</title>
        <authorList>
            <consortium name="DOE Joint Genome Institute"/>
            <person name="Ke Y.-H."/>
            <person name="Bonito G."/>
            <person name="Liao H.-L."/>
            <person name="Looney B."/>
            <person name="Rojas-Flechas A."/>
            <person name="Nash J."/>
            <person name="Hameed K."/>
            <person name="Schadt C."/>
            <person name="Martin F."/>
            <person name="Crous P.W."/>
            <person name="Miettinen O."/>
            <person name="Magnuson J.K."/>
            <person name="Labbe J."/>
            <person name="Jacobson D."/>
            <person name="Doktycz M.J."/>
            <person name="Veneault-Fourrey C."/>
            <person name="Kuo A."/>
            <person name="Mondo S."/>
            <person name="Calhoun S."/>
            <person name="Riley R."/>
            <person name="Ohm R."/>
            <person name="LaButti K."/>
            <person name="Andreopoulos B."/>
            <person name="Pangilinan J."/>
            <person name="Nolan M."/>
            <person name="Tritt A."/>
            <person name="Clum A."/>
            <person name="Lipzen A."/>
            <person name="Daum C."/>
            <person name="Barry K."/>
            <person name="Grigoriev I.V."/>
            <person name="Vilgalys R."/>
        </authorList>
    </citation>
    <scope>NUCLEOTIDE SEQUENCE</scope>
    <source>
        <strain evidence="9">PMI_201</strain>
    </source>
</reference>
<dbReference type="PANTHER" id="PTHR46030">
    <property type="entry name" value="ALPHA-KETOGLUTARATE-DEPENDENT DIOXYGENASE ALKB HOMOLOG 6"/>
    <property type="match status" value="1"/>
</dbReference>
<keyword evidence="6" id="KW-0408">Iron</keyword>
<dbReference type="InterPro" id="IPR037151">
    <property type="entry name" value="AlkB-like_sf"/>
</dbReference>
<keyword evidence="4" id="KW-0223">Dioxygenase</keyword>
<dbReference type="PROSITE" id="PS51471">
    <property type="entry name" value="FE2OG_OXY"/>
    <property type="match status" value="1"/>
</dbReference>
<evidence type="ECO:0000256" key="1">
    <source>
        <dbReference type="ARBA" id="ARBA00004123"/>
    </source>
</evidence>
<dbReference type="GeneID" id="70242132"/>
<accession>A0AAD4KI88</accession>
<dbReference type="InterPro" id="IPR032862">
    <property type="entry name" value="ALKBH6"/>
</dbReference>
<comment type="subcellular location">
    <subcellularLocation>
        <location evidence="1">Nucleus</location>
    </subcellularLocation>
</comment>
<dbReference type="GO" id="GO:0046872">
    <property type="term" value="F:metal ion binding"/>
    <property type="evidence" value="ECO:0007669"/>
    <property type="project" value="UniProtKB-KW"/>
</dbReference>
<dbReference type="AlphaFoldDB" id="A0AAD4KI88"/>
<dbReference type="SUPFAM" id="SSF51197">
    <property type="entry name" value="Clavaminate synthase-like"/>
    <property type="match status" value="1"/>
</dbReference>
<protein>
    <recommendedName>
        <fullName evidence="8">Fe2OG dioxygenase domain-containing protein</fullName>
    </recommendedName>
</protein>
<dbReference type="RefSeq" id="XP_046068731.1">
    <property type="nucleotide sequence ID" value="XM_046211845.1"/>
</dbReference>
<dbReference type="InterPro" id="IPR027450">
    <property type="entry name" value="AlkB-like"/>
</dbReference>
<evidence type="ECO:0000256" key="4">
    <source>
        <dbReference type="ARBA" id="ARBA00022964"/>
    </source>
</evidence>
<evidence type="ECO:0000259" key="8">
    <source>
        <dbReference type="PROSITE" id="PS51471"/>
    </source>
</evidence>
<dbReference type="Gene3D" id="2.60.120.590">
    <property type="entry name" value="Alpha-ketoglutarate-dependent dioxygenase AlkB-like"/>
    <property type="match status" value="1"/>
</dbReference>
<evidence type="ECO:0000313" key="9">
    <source>
        <dbReference type="EMBL" id="KAH8692858.1"/>
    </source>
</evidence>
<evidence type="ECO:0000256" key="6">
    <source>
        <dbReference type="ARBA" id="ARBA00023004"/>
    </source>
</evidence>